<comment type="catalytic activity">
    <reaction evidence="7 8">
        <text>shikimate + NADP(+) = 3-dehydroshikimate + NADPH + H(+)</text>
        <dbReference type="Rhea" id="RHEA:17737"/>
        <dbReference type="ChEBI" id="CHEBI:15378"/>
        <dbReference type="ChEBI" id="CHEBI:16630"/>
        <dbReference type="ChEBI" id="CHEBI:36208"/>
        <dbReference type="ChEBI" id="CHEBI:57783"/>
        <dbReference type="ChEBI" id="CHEBI:58349"/>
        <dbReference type="EC" id="1.1.1.25"/>
    </reaction>
</comment>
<evidence type="ECO:0000256" key="8">
    <source>
        <dbReference type="HAMAP-Rule" id="MF_00222"/>
    </source>
</evidence>
<dbReference type="Gene3D" id="3.40.50.10860">
    <property type="entry name" value="Leucine Dehydrogenase, chain A, domain 1"/>
    <property type="match status" value="1"/>
</dbReference>
<accession>A0A173YSE3</accession>
<dbReference type="NCBIfam" id="TIGR00507">
    <property type="entry name" value="aroE"/>
    <property type="match status" value="1"/>
</dbReference>
<proteinExistence type="inferred from homology"/>
<dbReference type="InterPro" id="IPR022893">
    <property type="entry name" value="Shikimate_DH_fam"/>
</dbReference>
<dbReference type="Pfam" id="PF18317">
    <property type="entry name" value="SDH_C"/>
    <property type="match status" value="1"/>
</dbReference>
<feature type="binding site" evidence="8">
    <location>
        <position position="256"/>
    </location>
    <ligand>
        <name>shikimate</name>
        <dbReference type="ChEBI" id="CHEBI:36208"/>
    </ligand>
</feature>
<evidence type="ECO:0000256" key="6">
    <source>
        <dbReference type="ARBA" id="ARBA00023141"/>
    </source>
</evidence>
<dbReference type="Pfam" id="PF01488">
    <property type="entry name" value="Shikimate_DH"/>
    <property type="match status" value="1"/>
</dbReference>
<feature type="binding site" evidence="8">
    <location>
        <begin position="130"/>
        <end position="134"/>
    </location>
    <ligand>
        <name>NADP(+)</name>
        <dbReference type="ChEBI" id="CHEBI:58349"/>
    </ligand>
</feature>
<evidence type="ECO:0000313" key="13">
    <source>
        <dbReference type="Proteomes" id="UP000095651"/>
    </source>
</evidence>
<evidence type="ECO:0000256" key="5">
    <source>
        <dbReference type="ARBA" id="ARBA00023002"/>
    </source>
</evidence>
<dbReference type="GO" id="GO:0050661">
    <property type="term" value="F:NADP binding"/>
    <property type="evidence" value="ECO:0007669"/>
    <property type="project" value="InterPro"/>
</dbReference>
<keyword evidence="3 8" id="KW-0028">Amino-acid biosynthesis</keyword>
<feature type="domain" description="Shikimate dehydrogenase substrate binding N-terminal" evidence="10">
    <location>
        <begin position="11"/>
        <end position="93"/>
    </location>
</feature>
<feature type="domain" description="Quinate/shikimate 5-dehydrogenase/glutamyl-tRNA reductase" evidence="9">
    <location>
        <begin position="120"/>
        <end position="168"/>
    </location>
</feature>
<dbReference type="InterPro" id="IPR036291">
    <property type="entry name" value="NAD(P)-bd_dom_sf"/>
</dbReference>
<evidence type="ECO:0000259" key="9">
    <source>
        <dbReference type="Pfam" id="PF01488"/>
    </source>
</evidence>
<dbReference type="RefSeq" id="WP_055653094.1">
    <property type="nucleotide sequence ID" value="NZ_CABIXC010000001.1"/>
</dbReference>
<dbReference type="GO" id="GO:0019632">
    <property type="term" value="P:shikimate metabolic process"/>
    <property type="evidence" value="ECO:0007669"/>
    <property type="project" value="InterPro"/>
</dbReference>
<keyword evidence="6 8" id="KW-0057">Aromatic amino acid biosynthesis</keyword>
<dbReference type="EMBL" id="CYZE01000001">
    <property type="protein sequence ID" value="CUN65965.1"/>
    <property type="molecule type" value="Genomic_DNA"/>
</dbReference>
<feature type="binding site" evidence="8">
    <location>
        <position position="82"/>
    </location>
    <ligand>
        <name>NADP(+)</name>
        <dbReference type="ChEBI" id="CHEBI:58349"/>
    </ligand>
</feature>
<dbReference type="GO" id="GO:0004764">
    <property type="term" value="F:shikimate 3-dehydrogenase (NADP+) activity"/>
    <property type="evidence" value="ECO:0007669"/>
    <property type="project" value="UniProtKB-UniRule"/>
</dbReference>
<reference evidence="12 13" key="1">
    <citation type="submission" date="2015-09" db="EMBL/GenBank/DDBJ databases">
        <authorList>
            <consortium name="Pathogen Informatics"/>
        </authorList>
    </citation>
    <scope>NUCLEOTIDE SEQUENCE [LARGE SCALE GENOMIC DNA]</scope>
    <source>
        <strain evidence="12 13">2789STDY5608850</strain>
    </source>
</reference>
<comment type="function">
    <text evidence="8">Involved in the biosynthesis of the chorismate, which leads to the biosynthesis of aromatic amino acids. Catalyzes the reversible NADPH linked reduction of 3-dehydroshikimate (DHSA) to yield shikimate (SA).</text>
</comment>
<dbReference type="PANTHER" id="PTHR21089:SF1">
    <property type="entry name" value="BIFUNCTIONAL 3-DEHYDROQUINATE DEHYDRATASE_SHIKIMATE DEHYDROGENASE, CHLOROPLASTIC"/>
    <property type="match status" value="1"/>
</dbReference>
<sequence length="290" mass="31775">MISGKSKVCGVMAYPVEHSMSPLMHNYYSEKTGTDLVYVPLKVELGRVEEAVKGAYALNFTGMNVTVPHKQEVMKYLVDIDEDAKAIGAVNTLVRTDGGYKGYNTDAAGLKRAMTEAGIEIRDRTCILFGAGGAARAAACVLAKEGASVIYVLNRSLEKAEALSEIVNERFGRRVMLPMALDDYGRLECSSCLAVQTTSVGMHPNVDHAPVEDAEFYKKIDTAVDIVYTPMETKFMKYVRAAGGKAVGGLDMLIYQGVIAYELWNPETVFTREMIDGARVLMREELEAAR</sequence>
<feature type="domain" description="SDH C-terminal" evidence="11">
    <location>
        <begin position="249"/>
        <end position="265"/>
    </location>
</feature>
<dbReference type="EC" id="1.1.1.25" evidence="2 8"/>
<feature type="binding site" evidence="8">
    <location>
        <position position="249"/>
    </location>
    <ligand>
        <name>NADP(+)</name>
        <dbReference type="ChEBI" id="CHEBI:58349"/>
    </ligand>
</feature>
<dbReference type="Gene3D" id="3.40.50.720">
    <property type="entry name" value="NAD(P)-binding Rossmann-like Domain"/>
    <property type="match status" value="1"/>
</dbReference>
<dbReference type="GO" id="GO:0008652">
    <property type="term" value="P:amino acid biosynthetic process"/>
    <property type="evidence" value="ECO:0007669"/>
    <property type="project" value="UniProtKB-KW"/>
</dbReference>
<comment type="similarity">
    <text evidence="8">Belongs to the shikimate dehydrogenase family.</text>
</comment>
<evidence type="ECO:0000256" key="4">
    <source>
        <dbReference type="ARBA" id="ARBA00022857"/>
    </source>
</evidence>
<protein>
    <recommendedName>
        <fullName evidence="2 8">Shikimate dehydrogenase (NADP(+))</fullName>
        <shortName evidence="8">SDH</shortName>
        <ecNumber evidence="2 8">1.1.1.25</ecNumber>
    </recommendedName>
</protein>
<dbReference type="SUPFAM" id="SSF51735">
    <property type="entry name" value="NAD(P)-binding Rossmann-fold domains"/>
    <property type="match status" value="1"/>
</dbReference>
<evidence type="ECO:0000256" key="7">
    <source>
        <dbReference type="ARBA" id="ARBA00049442"/>
    </source>
</evidence>
<keyword evidence="4 8" id="KW-0521">NADP</keyword>
<evidence type="ECO:0000259" key="11">
    <source>
        <dbReference type="Pfam" id="PF18317"/>
    </source>
</evidence>
<evidence type="ECO:0000259" key="10">
    <source>
        <dbReference type="Pfam" id="PF08501"/>
    </source>
</evidence>
<comment type="subunit">
    <text evidence="8">Homodimer.</text>
</comment>
<dbReference type="InterPro" id="IPR006151">
    <property type="entry name" value="Shikm_DH/Glu-tRNA_Rdtase"/>
</dbReference>
<dbReference type="SUPFAM" id="SSF53223">
    <property type="entry name" value="Aminoacid dehydrogenase-like, N-terminal domain"/>
    <property type="match status" value="1"/>
</dbReference>
<dbReference type="CDD" id="cd01065">
    <property type="entry name" value="NAD_bind_Shikimate_DH"/>
    <property type="match status" value="1"/>
</dbReference>
<dbReference type="AlphaFoldDB" id="A0A173YSE3"/>
<feature type="binding site" evidence="8">
    <location>
        <position position="106"/>
    </location>
    <ligand>
        <name>shikimate</name>
        <dbReference type="ChEBI" id="CHEBI:36208"/>
    </ligand>
</feature>
<feature type="active site" description="Proton acceptor" evidence="8">
    <location>
        <position position="70"/>
    </location>
</feature>
<dbReference type="HAMAP" id="MF_00222">
    <property type="entry name" value="Shikimate_DH_AroE"/>
    <property type="match status" value="1"/>
</dbReference>
<feature type="binding site" evidence="8">
    <location>
        <position position="228"/>
    </location>
    <ligand>
        <name>shikimate</name>
        <dbReference type="ChEBI" id="CHEBI:36208"/>
    </ligand>
</feature>
<feature type="binding site" evidence="8">
    <location>
        <position position="66"/>
    </location>
    <ligand>
        <name>shikimate</name>
        <dbReference type="ChEBI" id="CHEBI:36208"/>
    </ligand>
</feature>
<organism evidence="12 13">
    <name type="scientific">Hungatella hathewayi</name>
    <dbReference type="NCBI Taxonomy" id="154046"/>
    <lineage>
        <taxon>Bacteria</taxon>
        <taxon>Bacillati</taxon>
        <taxon>Bacillota</taxon>
        <taxon>Clostridia</taxon>
        <taxon>Lachnospirales</taxon>
        <taxon>Lachnospiraceae</taxon>
        <taxon>Hungatella</taxon>
    </lineage>
</organism>
<dbReference type="InterPro" id="IPR011342">
    <property type="entry name" value="Shikimate_DH"/>
</dbReference>
<dbReference type="Proteomes" id="UP000095651">
    <property type="component" value="Unassembled WGS sequence"/>
</dbReference>
<dbReference type="PANTHER" id="PTHR21089">
    <property type="entry name" value="SHIKIMATE DEHYDROGENASE"/>
    <property type="match status" value="1"/>
</dbReference>
<dbReference type="InterPro" id="IPR013708">
    <property type="entry name" value="Shikimate_DH-bd_N"/>
</dbReference>
<dbReference type="UniPathway" id="UPA00053">
    <property type="reaction ID" value="UER00087"/>
</dbReference>
<feature type="binding site" evidence="8">
    <location>
        <position position="226"/>
    </location>
    <ligand>
        <name>NADP(+)</name>
        <dbReference type="ChEBI" id="CHEBI:58349"/>
    </ligand>
</feature>
<comment type="caution">
    <text evidence="8">Lacks conserved residue(s) required for the propagation of feature annotation.</text>
</comment>
<dbReference type="Pfam" id="PF08501">
    <property type="entry name" value="Shikimate_dh_N"/>
    <property type="match status" value="1"/>
</dbReference>
<feature type="binding site" evidence="8">
    <location>
        <begin position="19"/>
        <end position="21"/>
    </location>
    <ligand>
        <name>shikimate</name>
        <dbReference type="ChEBI" id="CHEBI:36208"/>
    </ligand>
</feature>
<dbReference type="GO" id="GO:0009423">
    <property type="term" value="P:chorismate biosynthetic process"/>
    <property type="evidence" value="ECO:0007669"/>
    <property type="project" value="UniProtKB-UniRule"/>
</dbReference>
<evidence type="ECO:0000313" key="12">
    <source>
        <dbReference type="EMBL" id="CUN65965.1"/>
    </source>
</evidence>
<keyword evidence="5 8" id="KW-0560">Oxidoreductase</keyword>
<feature type="binding site" evidence="8">
    <location>
        <position position="91"/>
    </location>
    <ligand>
        <name>shikimate</name>
        <dbReference type="ChEBI" id="CHEBI:36208"/>
    </ligand>
</feature>
<dbReference type="InterPro" id="IPR041121">
    <property type="entry name" value="SDH_C"/>
</dbReference>
<name>A0A173YSE3_9FIRM</name>
<dbReference type="InterPro" id="IPR046346">
    <property type="entry name" value="Aminoacid_DH-like_N_sf"/>
</dbReference>
<dbReference type="GO" id="GO:0009073">
    <property type="term" value="P:aromatic amino acid family biosynthetic process"/>
    <property type="evidence" value="ECO:0007669"/>
    <property type="project" value="UniProtKB-KW"/>
</dbReference>
<gene>
    <name evidence="12" type="primary">aroE_1</name>
    <name evidence="8" type="synonym">aroE</name>
    <name evidence="12" type="ORF">ERS852407_00835</name>
</gene>
<evidence type="ECO:0000256" key="2">
    <source>
        <dbReference type="ARBA" id="ARBA00012962"/>
    </source>
</evidence>
<comment type="pathway">
    <text evidence="1 8">Metabolic intermediate biosynthesis; chorismate biosynthesis; chorismate from D-erythrose 4-phosphate and phosphoenolpyruvate: step 4/7.</text>
</comment>
<evidence type="ECO:0000256" key="1">
    <source>
        <dbReference type="ARBA" id="ARBA00004871"/>
    </source>
</evidence>
<evidence type="ECO:0000256" key="3">
    <source>
        <dbReference type="ARBA" id="ARBA00022605"/>
    </source>
</evidence>